<name>A0ACC1NLC9_9HYPO</name>
<evidence type="ECO:0000313" key="2">
    <source>
        <dbReference type="Proteomes" id="UP001143910"/>
    </source>
</evidence>
<evidence type="ECO:0000313" key="1">
    <source>
        <dbReference type="EMBL" id="KAJ2979873.1"/>
    </source>
</evidence>
<sequence length="914" mass="100011">MSYRGKGSLDIPNVDLLTYLYETSHSRAKEDSVIHAEASHPAQGITKARARNLAKQFAYFLRHEYGVGKNGPGSDIVMVVSSGQSALACLFHGVIAADGIYSAGSPMNTPSDLTRQLRDGPGKILICSKDALESSMLAAKEAGLSGRQVLVLESHPEIKLYSADGTVACDFRNKLDWRVITDPHELENSTICILYSSGTTGLPKGVLVSHQNMVAEVFLTSHLTRKYWDKREPWARRSLAHLPAAHIAGVVSFFASDMAANATTYWMPKFDLPKFVQYVSELKINLLFSVPPIYLAVAKHPGIKDQFLQMRQATVGAAPISPELHAEANKKLPNLVIGQVWGMSETTGAATYTDVNDKTQAGSLGRLLPNLSVRLVDEEENDVGPGEAGELLIKGPTVTKGYHRNPEANAKTFTDDGWLRTGDIIRIDANNLFHIVDRKKELIKYKGLQVAPAELEGILEAHPAVFDAGVIGVPHGDTEAPKAFVVLTPASKGKISEKELSQYVQDKVANYKRLRGGLVFIDAVPRSPSGKILRKQLRDSEKNVAKFLFDPISLPPEAIARRSKIHFTADRDQPYFPIPFKETETTAALKAIEGTVASLLAETGDDGSAQGATVHVNLEKTTAFLFQTYLARVGGLGKLDKKVRELLKDTDLLQAQSNSYRRMSANLYQTKDAGEYYHIHGSLEASTTLRMIGLESHRPDLTAHEQIVEAIEGAVQTFSVAELEAMNSEHRQAGVKAFKHTEFATTPHGKANLALPPWSVENLESTTPKSPLPRTQKGRVLSGIKVLELCRIIAGPVITRILGEYGADVLKVTSPHLSDVPFFQVDGNMGKHATDIDLKTVEGREIFEKLLEDVDIVVDGYRPGAFGKLGYGPQKLSELAAKRGKGIIYVNENCFGYEGEWAHRAGWQQIADCS</sequence>
<dbReference type="EMBL" id="JANJQO010000245">
    <property type="protein sequence ID" value="KAJ2979873.1"/>
    <property type="molecule type" value="Genomic_DNA"/>
</dbReference>
<gene>
    <name evidence="1" type="ORF">NQ176_g2982</name>
</gene>
<keyword evidence="2" id="KW-1185">Reference proteome</keyword>
<organism evidence="1 2">
    <name type="scientific">Zarea fungicola</name>
    <dbReference type="NCBI Taxonomy" id="93591"/>
    <lineage>
        <taxon>Eukaryota</taxon>
        <taxon>Fungi</taxon>
        <taxon>Dikarya</taxon>
        <taxon>Ascomycota</taxon>
        <taxon>Pezizomycotina</taxon>
        <taxon>Sordariomycetes</taxon>
        <taxon>Hypocreomycetidae</taxon>
        <taxon>Hypocreales</taxon>
        <taxon>Cordycipitaceae</taxon>
        <taxon>Zarea</taxon>
    </lineage>
</organism>
<proteinExistence type="predicted"/>
<comment type="caution">
    <text evidence="1">The sequence shown here is derived from an EMBL/GenBank/DDBJ whole genome shotgun (WGS) entry which is preliminary data.</text>
</comment>
<reference evidence="1" key="1">
    <citation type="submission" date="2022-08" db="EMBL/GenBank/DDBJ databases">
        <title>Genome Sequence of Lecanicillium fungicola.</title>
        <authorList>
            <person name="Buettner E."/>
        </authorList>
    </citation>
    <scope>NUCLEOTIDE SEQUENCE</scope>
    <source>
        <strain evidence="1">Babe33</strain>
    </source>
</reference>
<accession>A0ACC1NLC9</accession>
<dbReference type="Proteomes" id="UP001143910">
    <property type="component" value="Unassembled WGS sequence"/>
</dbReference>
<protein>
    <submittedName>
        <fullName evidence="1">Uncharacterized protein</fullName>
    </submittedName>
</protein>